<dbReference type="PROSITE" id="PS50164">
    <property type="entry name" value="GIY_YIG"/>
    <property type="match status" value="1"/>
</dbReference>
<dbReference type="AlphaFoldDB" id="A0A0K8TMH9"/>
<feature type="domain" description="Reverse transcriptase" evidence="2">
    <location>
        <begin position="1"/>
        <end position="230"/>
    </location>
</feature>
<proteinExistence type="evidence at transcript level"/>
<evidence type="ECO:0000259" key="2">
    <source>
        <dbReference type="PROSITE" id="PS50878"/>
    </source>
</evidence>
<dbReference type="InterPro" id="IPR035901">
    <property type="entry name" value="GIY-YIG_endonuc_sf"/>
</dbReference>
<accession>A0A0K8TMH9</accession>
<protein>
    <submittedName>
        <fullName evidence="3">Putative sm1</fullName>
    </submittedName>
</protein>
<dbReference type="Gene3D" id="3.40.1440.10">
    <property type="entry name" value="GIY-YIG endonuclease"/>
    <property type="match status" value="1"/>
</dbReference>
<dbReference type="Pfam" id="PF26215">
    <property type="entry name" value="HTH_animal"/>
    <property type="match status" value="1"/>
</dbReference>
<organism evidence="3">
    <name type="scientific">Tabanus bromius</name>
    <name type="common">Band-eyed brown horse fly</name>
    <dbReference type="NCBI Taxonomy" id="304241"/>
    <lineage>
        <taxon>Eukaryota</taxon>
        <taxon>Metazoa</taxon>
        <taxon>Ecdysozoa</taxon>
        <taxon>Arthropoda</taxon>
        <taxon>Hexapoda</taxon>
        <taxon>Insecta</taxon>
        <taxon>Pterygota</taxon>
        <taxon>Neoptera</taxon>
        <taxon>Endopterygota</taxon>
        <taxon>Diptera</taxon>
        <taxon>Brachycera</taxon>
        <taxon>Tabanomorpha</taxon>
        <taxon>Tabanoidea</taxon>
        <taxon>Tabanidae</taxon>
        <taxon>Tabanus</taxon>
    </lineage>
</organism>
<dbReference type="Pfam" id="PF00078">
    <property type="entry name" value="RVT_1"/>
    <property type="match status" value="1"/>
</dbReference>
<dbReference type="InterPro" id="IPR000305">
    <property type="entry name" value="GIY-YIG_endonuc"/>
</dbReference>
<reference evidence="3" key="1">
    <citation type="journal article" date="2015" name="Insect Biochem. Mol. Biol.">
        <title>An insight into the sialome of the horse fly, Tabanus bromius.</title>
        <authorList>
            <person name="Ribeiro J.M."/>
            <person name="Kazimirova M."/>
            <person name="Takac P."/>
            <person name="Andersen J.F."/>
            <person name="Francischetti I.M."/>
        </authorList>
    </citation>
    <scope>NUCLEOTIDE SEQUENCE</scope>
</reference>
<dbReference type="InterPro" id="IPR058912">
    <property type="entry name" value="HTH_animal"/>
</dbReference>
<feature type="non-terminal residue" evidence="3">
    <location>
        <position position="1"/>
    </location>
</feature>
<dbReference type="InterPro" id="IPR000477">
    <property type="entry name" value="RT_dom"/>
</dbReference>
<feature type="domain" description="GIY-YIG" evidence="1">
    <location>
        <begin position="375"/>
        <end position="456"/>
    </location>
</feature>
<dbReference type="PROSITE" id="PS50878">
    <property type="entry name" value="RT_POL"/>
    <property type="match status" value="1"/>
</dbReference>
<dbReference type="PANTHER" id="PTHR21301:SF10">
    <property type="entry name" value="REVERSE TRANSCRIPTASE DOMAIN-CONTAINING PROTEIN"/>
    <property type="match status" value="1"/>
</dbReference>
<dbReference type="EMBL" id="GDAI01002247">
    <property type="protein sequence ID" value="JAI15356.1"/>
    <property type="molecule type" value="mRNA"/>
</dbReference>
<dbReference type="CDD" id="cd00304">
    <property type="entry name" value="RT_like"/>
    <property type="match status" value="1"/>
</dbReference>
<evidence type="ECO:0000259" key="1">
    <source>
        <dbReference type="PROSITE" id="PS50164"/>
    </source>
</evidence>
<name>A0A0K8TMH9_TABBR</name>
<dbReference type="PANTHER" id="PTHR21301">
    <property type="entry name" value="REVERSE TRANSCRIPTASE"/>
    <property type="match status" value="1"/>
</dbReference>
<evidence type="ECO:0000313" key="3">
    <source>
        <dbReference type="EMBL" id="JAI15356.1"/>
    </source>
</evidence>
<sequence>RIKCLPKIHKPGNEMREIIAGNNSPTHKIAQWLLAEFNSMGKWASPHSVKNYIEVISKLNDTGGINENEVMVSFDIKALFPSVPVHTALALLEEWLMEKEKNENWKHRVRQYMRLANLCMMENSFTFRGRYFKSTKGVAMGNRLSGLLSELFLTKMEKELGEKGLLPRCWIRYVDDIFVIIDQDEVEETLRALNQYHTDIKFTMEIEDEGKIPFLDLLIKRQSGKFAFEVYRKATHTQRIIPSNSNHSAQHKMAAFNSMIQRLINIPMSKDDYAKERDYIMETAKKNGYHMELIKNRIKKISARKRRDTLTTLHQQKTSEQRQDSRRTAITFDEKLTKGIKATFKEIGVETVPTSRIFQLKNILKSTKDKKDIDETSGIYEISCQQCEMKYIGQTKRTIGIRFQEHINEARTRKEGKKIGGNIASNVAKHMLETDHTIERANVTIKKQISDPRKLDFHEMLTIKRQDPANLMNDNNGWGDTPLFRFLNV</sequence>